<feature type="region of interest" description="Disordered" evidence="7">
    <location>
        <begin position="359"/>
        <end position="380"/>
    </location>
</feature>
<dbReference type="EMBL" id="LVYI01000007">
    <property type="protein sequence ID" value="OAP57702.1"/>
    <property type="molecule type" value="Genomic_DNA"/>
</dbReference>
<proteinExistence type="predicted"/>
<dbReference type="RefSeq" id="XP_018691069.1">
    <property type="nucleotide sequence ID" value="XM_018839948.1"/>
</dbReference>
<evidence type="ECO:0000313" key="10">
    <source>
        <dbReference type="Proteomes" id="UP000078343"/>
    </source>
</evidence>
<keyword evidence="6" id="KW-0175">Coiled coil</keyword>
<reference evidence="9 10" key="1">
    <citation type="submission" date="2016-04" db="EMBL/GenBank/DDBJ databases">
        <title>Draft genome of Fonsecaea erecta CBS 125763.</title>
        <authorList>
            <person name="Weiss V.A."/>
            <person name="Vicente V.A."/>
            <person name="Raittz R.T."/>
            <person name="Moreno L.F."/>
            <person name="De Souza E.M."/>
            <person name="Pedrosa F.O."/>
            <person name="Steffens M.B."/>
            <person name="Faoro H."/>
            <person name="Tadra-Sfeir M.Z."/>
            <person name="Najafzadeh M.J."/>
            <person name="Felipe M.S."/>
            <person name="Teixeira M."/>
            <person name="Sun J."/>
            <person name="Xi L."/>
            <person name="Gomes R."/>
            <person name="De Azevedo C.M."/>
            <person name="Salgado C.G."/>
            <person name="Da Silva M.B."/>
            <person name="Nascimento M.F."/>
            <person name="Queiroz-Telles F."/>
            <person name="Attili D.S."/>
            <person name="Gorbushina A."/>
        </authorList>
    </citation>
    <scope>NUCLEOTIDE SEQUENCE [LARGE SCALE GENOMIC DNA]</scope>
    <source>
        <strain evidence="9 10">CBS 125763</strain>
    </source>
</reference>
<feature type="domain" description="Protein kinase" evidence="8">
    <location>
        <begin position="42"/>
        <end position="310"/>
    </location>
</feature>
<dbReference type="PANTHER" id="PTHR24349">
    <property type="entry name" value="SERINE/THREONINE-PROTEIN KINASE"/>
    <property type="match status" value="1"/>
</dbReference>
<dbReference type="Pfam" id="PF00069">
    <property type="entry name" value="Pkinase"/>
    <property type="match status" value="1"/>
</dbReference>
<dbReference type="AlphaFoldDB" id="A0A178ZDG7"/>
<keyword evidence="3" id="KW-0547">Nucleotide-binding</keyword>
<sequence>MSWDLVDHFKLDAQIHADHTVHVERVSDPARGVRTVEVQKRWDRLRHIGHGAFGEVWLETCTEHDQHNQQQVRAVKRIQKRRMESVNIDYRRELLALAKVSRRQDLFVTLHGWYEDDDCVFLAMEYLPHGDLTDYIARGITEDGARTICEQLLEGLGFMHGIGFTHRDLKPQNIFVVAKAPQWWVKIGDFGISKRVASDQTALRTQVGTELFQAPEVLGYVEEAEETSEYTNAVDIWSLGCVVYYMLSQVIPFAGRYALNRYCSGRGPFPADALRKREVSDEGILFVQELLNPHPSQRLAAGPASQHAWFQASLPAEVTNGKARGDDHEVYTVTTALQETCLTTRQPSAPETQIRIVPHPAKQDEAERAPRREDVPQPSVEAVEEGWLRVEPGYEETATDVEVTAEAELENRVPGDTALVPEAVDRIASAASPGDHNLDEQRNQEEASPETFQAWEAKLDEAEEALARARAGTEEDETLIEIEQRLASARALLNESKKRAAAAAPAPPPEVLAPVRFHDAIGRIYAFPFERCRRWKDMEALIVSAFSMIEPIEEHIAAGKYDLVGDLGVIIMPDYWESTIKPGMHISMRM</sequence>
<protein>
    <recommendedName>
        <fullName evidence="8">Protein kinase domain-containing protein</fullName>
    </recommendedName>
</protein>
<feature type="coiled-coil region" evidence="6">
    <location>
        <begin position="452"/>
        <end position="499"/>
    </location>
</feature>
<dbReference type="GO" id="GO:0004674">
    <property type="term" value="F:protein serine/threonine kinase activity"/>
    <property type="evidence" value="ECO:0007669"/>
    <property type="project" value="UniProtKB-KW"/>
</dbReference>
<dbReference type="InterPro" id="IPR008271">
    <property type="entry name" value="Ser/Thr_kinase_AS"/>
</dbReference>
<dbReference type="SMART" id="SM00220">
    <property type="entry name" value="S_TKc"/>
    <property type="match status" value="1"/>
</dbReference>
<evidence type="ECO:0000256" key="7">
    <source>
        <dbReference type="SAM" id="MobiDB-lite"/>
    </source>
</evidence>
<dbReference type="InterPro" id="IPR054464">
    <property type="entry name" value="ULD_fung"/>
</dbReference>
<name>A0A178ZDG7_9EURO</name>
<dbReference type="SUPFAM" id="SSF56112">
    <property type="entry name" value="Protein kinase-like (PK-like)"/>
    <property type="match status" value="1"/>
</dbReference>
<accession>A0A178ZDG7</accession>
<dbReference type="InterPro" id="IPR000719">
    <property type="entry name" value="Prot_kinase_dom"/>
</dbReference>
<keyword evidence="4" id="KW-0418">Kinase</keyword>
<dbReference type="Proteomes" id="UP000078343">
    <property type="component" value="Unassembled WGS sequence"/>
</dbReference>
<organism evidence="9 10">
    <name type="scientific">Fonsecaea erecta</name>
    <dbReference type="NCBI Taxonomy" id="1367422"/>
    <lineage>
        <taxon>Eukaryota</taxon>
        <taxon>Fungi</taxon>
        <taxon>Dikarya</taxon>
        <taxon>Ascomycota</taxon>
        <taxon>Pezizomycotina</taxon>
        <taxon>Eurotiomycetes</taxon>
        <taxon>Chaetothyriomycetidae</taxon>
        <taxon>Chaetothyriales</taxon>
        <taxon>Herpotrichiellaceae</taxon>
        <taxon>Fonsecaea</taxon>
    </lineage>
</organism>
<dbReference type="InterPro" id="IPR011009">
    <property type="entry name" value="Kinase-like_dom_sf"/>
</dbReference>
<dbReference type="STRING" id="1367422.A0A178ZDG7"/>
<dbReference type="InterPro" id="IPR050205">
    <property type="entry name" value="CDPK_Ser/Thr_kinases"/>
</dbReference>
<gene>
    <name evidence="9" type="ORF">AYL99_08440</name>
</gene>
<evidence type="ECO:0000259" key="8">
    <source>
        <dbReference type="PROSITE" id="PS50011"/>
    </source>
</evidence>
<evidence type="ECO:0000256" key="6">
    <source>
        <dbReference type="SAM" id="Coils"/>
    </source>
</evidence>
<comment type="caution">
    <text evidence="9">The sequence shown here is derived from an EMBL/GenBank/DDBJ whole genome shotgun (WGS) entry which is preliminary data.</text>
</comment>
<dbReference type="Pfam" id="PF22893">
    <property type="entry name" value="ULD_2"/>
    <property type="match status" value="1"/>
</dbReference>
<keyword evidence="1" id="KW-0723">Serine/threonine-protein kinase</keyword>
<keyword evidence="2" id="KW-0808">Transferase</keyword>
<evidence type="ECO:0000256" key="3">
    <source>
        <dbReference type="ARBA" id="ARBA00022741"/>
    </source>
</evidence>
<feature type="compositionally biased region" description="Basic and acidic residues" evidence="7">
    <location>
        <begin position="361"/>
        <end position="375"/>
    </location>
</feature>
<dbReference type="PROSITE" id="PS00108">
    <property type="entry name" value="PROTEIN_KINASE_ST"/>
    <property type="match status" value="1"/>
</dbReference>
<keyword evidence="10" id="KW-1185">Reference proteome</keyword>
<evidence type="ECO:0000256" key="2">
    <source>
        <dbReference type="ARBA" id="ARBA00022679"/>
    </source>
</evidence>
<evidence type="ECO:0000256" key="4">
    <source>
        <dbReference type="ARBA" id="ARBA00022777"/>
    </source>
</evidence>
<dbReference type="GO" id="GO:0005524">
    <property type="term" value="F:ATP binding"/>
    <property type="evidence" value="ECO:0007669"/>
    <property type="project" value="UniProtKB-KW"/>
</dbReference>
<dbReference type="OrthoDB" id="10252171at2759"/>
<dbReference type="Gene3D" id="1.10.510.10">
    <property type="entry name" value="Transferase(Phosphotransferase) domain 1"/>
    <property type="match status" value="1"/>
</dbReference>
<dbReference type="PROSITE" id="PS50011">
    <property type="entry name" value="PROTEIN_KINASE_DOM"/>
    <property type="match status" value="1"/>
</dbReference>
<evidence type="ECO:0000313" key="9">
    <source>
        <dbReference type="EMBL" id="OAP57702.1"/>
    </source>
</evidence>
<evidence type="ECO:0000256" key="5">
    <source>
        <dbReference type="ARBA" id="ARBA00022840"/>
    </source>
</evidence>
<dbReference type="GeneID" id="30012608"/>
<keyword evidence="5" id="KW-0067">ATP-binding</keyword>
<evidence type="ECO:0000256" key="1">
    <source>
        <dbReference type="ARBA" id="ARBA00022527"/>
    </source>
</evidence>